<reference evidence="5" key="2">
    <citation type="submission" date="2021-08" db="EMBL/GenBank/DDBJ databases">
        <authorList>
            <person name="Eriksson T."/>
        </authorList>
    </citation>
    <scope>NUCLEOTIDE SEQUENCE</scope>
    <source>
        <strain evidence="5">Stoneville</strain>
        <tissue evidence="5">Whole head</tissue>
    </source>
</reference>
<evidence type="ECO:0000313" key="5">
    <source>
        <dbReference type="EMBL" id="KAH0813644.1"/>
    </source>
</evidence>
<keyword evidence="6" id="KW-1185">Reference proteome</keyword>
<evidence type="ECO:0000259" key="4">
    <source>
        <dbReference type="Pfam" id="PF21034"/>
    </source>
</evidence>
<feature type="domain" description="BCAS3" evidence="3">
    <location>
        <begin position="683"/>
        <end position="730"/>
    </location>
</feature>
<feature type="compositionally biased region" description="Basic residues" evidence="2">
    <location>
        <begin position="1218"/>
        <end position="1227"/>
    </location>
</feature>
<dbReference type="EMBL" id="JABDTM020025073">
    <property type="protein sequence ID" value="KAH0813644.1"/>
    <property type="molecule type" value="Genomic_DNA"/>
</dbReference>
<sequence>MLISIENKRREVVNGPGSLNPLSFICLPTPFVQQFNVAVFCRYENEKTMSAESPRRSRSLTRSGGGSATVAPQQVTDPTILDSVAGFINEVVPTVYNVPTELDDKIQWAHFEQIDQDDAAPGLPYDGDNVIWAIPATGEATEILSWRHSTLRVLRLIPTPFKTGGESVDLFASSRPLIALCDSVSNYSTLTFRSLKGGVPDPVKQIQFKTSILNVLANRHSVVVSFPEKIAVFDAFTLESRASITTCYLSPGVQPNPITLGARWLAYAEKKLVASNRSGGGNEGEGVQVTGVDCGGFGVDRDEFQSYTATVLYAAKSLGRGIREFTESVAGSLTGNPHFKPGSSTSSPQAGGAADGPQKGIVTILDIENKNINPKENFIPQEAVIAHFVAHTEAIVCLSFDPSGMLLLTSDKRGHDFHVFRIQPHPGGPALAAVHHLYILHRGDTSAKVQDMCFSPDSRWITVSTLRGTTHVFPVTPYGGNISVRTHATAHVVNKMSRYQRSAGLTSEGRSSSPVSLTETPVNYLFPYRNPRFPPYPQPTVVSPLAQIRQPVYVQNTGAMPPRSHAGRQRLSSSSEENISLRVVACFSAPRAWMEVSKGPRDAAHKSQVKPVESLFVMSCYGTLIQYDLEPHPSASVPKERVCNDTAIELKVCAKAQWSLHRRLHAADVPLPMSEDNLNLVAQSVPLYKKTKPDDNDDHWLSQVEIVTHLGPHRRLWMGPQFTFKTYTITNGTVLETRSVDVRRSKPVNMPVSKANAILIESGSASSCEQLFLDTYHKACEEVGSAGETRLKEDLADAMLESPGIRDTGGHCVIVSMKPTATVAKVVNPLGTVVTVQSDEETAEEVVEDAVIHENCDEALFRPVVAPKAVFYSESKPKPCPPENMLTKSLEANTEVAVKIINKKDDNKIKEKNNRLSSKHITRSREGSPKVAKTRDNKTAITRAHLDTANQNRPETKAKKDNNKKREEKVQGEWESGAERVDWGEKIFAPVRRAPRGSRFQCPFPDCSLEKSALDVLDSFVGDLPPVEFKIEEPIKEECPLFESILKFEDAEDCSEKVTNALNKSDSKTESEITCSSEEEKLMTRKTRKPKAKLGVKITKEKENASLIESETLLNPPKKSWNVVAATKPKIMDMEGSVETVTVKLPKNLIDVDVESVNTKNESREDFNLLKMDKSSDENGSSPADTTESDDSSKIPPIVDVEDDNVAPTQIMQSSSKASRRKSKKKRGEQSAELNSKDVEDISSASSFSSASRASPTPSYSDNLLHFPGDSSSSM</sequence>
<dbReference type="InterPro" id="IPR036322">
    <property type="entry name" value="WD40_repeat_dom_sf"/>
</dbReference>
<dbReference type="InterPro" id="IPR022175">
    <property type="entry name" value="BCAS3_dom"/>
</dbReference>
<proteinExistence type="predicted"/>
<dbReference type="GO" id="GO:0006914">
    <property type="term" value="P:autophagy"/>
    <property type="evidence" value="ECO:0007669"/>
    <property type="project" value="InterPro"/>
</dbReference>
<dbReference type="InterPro" id="IPR045142">
    <property type="entry name" value="BCAS3-like"/>
</dbReference>
<dbReference type="SUPFAM" id="SSF50978">
    <property type="entry name" value="WD40 repeat-like"/>
    <property type="match status" value="1"/>
</dbReference>
<dbReference type="Pfam" id="PF12490">
    <property type="entry name" value="BCAS3"/>
    <property type="match status" value="1"/>
</dbReference>
<dbReference type="PANTHER" id="PTHR13268:SF0">
    <property type="entry name" value="BCAS3 MICROTUBULE ASSOCIATED CELL MIGRATION FACTOR"/>
    <property type="match status" value="1"/>
</dbReference>
<reference evidence="5" key="1">
    <citation type="journal article" date="2020" name="J Insects Food Feed">
        <title>The yellow mealworm (Tenebrio molitor) genome: a resource for the emerging insects as food and feed industry.</title>
        <authorList>
            <person name="Eriksson T."/>
            <person name="Andere A."/>
            <person name="Kelstrup H."/>
            <person name="Emery V."/>
            <person name="Picard C."/>
        </authorList>
    </citation>
    <scope>NUCLEOTIDE SEQUENCE</scope>
    <source>
        <strain evidence="5">Stoneville</strain>
        <tissue evidence="5">Whole head</tissue>
    </source>
</reference>
<dbReference type="AlphaFoldDB" id="A0A8J6HF81"/>
<dbReference type="GO" id="GO:0000407">
    <property type="term" value="C:phagophore assembly site"/>
    <property type="evidence" value="ECO:0007669"/>
    <property type="project" value="UniProtKB-SubCell"/>
</dbReference>
<gene>
    <name evidence="5" type="ORF">GEV33_009147</name>
</gene>
<feature type="compositionally biased region" description="Basic and acidic residues" evidence="2">
    <location>
        <begin position="1161"/>
        <end position="1177"/>
    </location>
</feature>
<dbReference type="Pfam" id="PF21034">
    <property type="entry name" value="BCAS3_WD40"/>
    <property type="match status" value="1"/>
</dbReference>
<evidence type="ECO:0000313" key="6">
    <source>
        <dbReference type="Proteomes" id="UP000719412"/>
    </source>
</evidence>
<dbReference type="InterPro" id="IPR015943">
    <property type="entry name" value="WD40/YVTN_repeat-like_dom_sf"/>
</dbReference>
<dbReference type="InterPro" id="IPR048382">
    <property type="entry name" value="BCAS3_WD40"/>
</dbReference>
<organism evidence="5 6">
    <name type="scientific">Tenebrio molitor</name>
    <name type="common">Yellow mealworm beetle</name>
    <dbReference type="NCBI Taxonomy" id="7067"/>
    <lineage>
        <taxon>Eukaryota</taxon>
        <taxon>Metazoa</taxon>
        <taxon>Ecdysozoa</taxon>
        <taxon>Arthropoda</taxon>
        <taxon>Hexapoda</taxon>
        <taxon>Insecta</taxon>
        <taxon>Pterygota</taxon>
        <taxon>Neoptera</taxon>
        <taxon>Endopterygota</taxon>
        <taxon>Coleoptera</taxon>
        <taxon>Polyphaga</taxon>
        <taxon>Cucujiformia</taxon>
        <taxon>Tenebrionidae</taxon>
        <taxon>Tenebrio</taxon>
    </lineage>
</organism>
<feature type="domain" description="BCAS3 WD40" evidence="4">
    <location>
        <begin position="125"/>
        <end position="506"/>
    </location>
</feature>
<dbReference type="GO" id="GO:0042594">
    <property type="term" value="P:response to starvation"/>
    <property type="evidence" value="ECO:0007669"/>
    <property type="project" value="TreeGrafter"/>
</dbReference>
<protein>
    <submittedName>
        <fullName evidence="5">Uncharacterized protein</fullName>
    </submittedName>
</protein>
<dbReference type="Proteomes" id="UP000719412">
    <property type="component" value="Unassembled WGS sequence"/>
</dbReference>
<feature type="compositionally biased region" description="Low complexity" evidence="2">
    <location>
        <begin position="1243"/>
        <end position="1261"/>
    </location>
</feature>
<feature type="compositionally biased region" description="Basic and acidic residues" evidence="2">
    <location>
        <begin position="954"/>
        <end position="973"/>
    </location>
</feature>
<feature type="region of interest" description="Disordered" evidence="2">
    <location>
        <begin position="51"/>
        <end position="74"/>
    </location>
</feature>
<name>A0A8J6HF81_TENMO</name>
<dbReference type="Gene3D" id="2.130.10.10">
    <property type="entry name" value="YVTN repeat-like/Quinoprotein amine dehydrogenase"/>
    <property type="match status" value="1"/>
</dbReference>
<accession>A0A8J6HF81</accession>
<feature type="compositionally biased region" description="Basic and acidic residues" evidence="2">
    <location>
        <begin position="923"/>
        <end position="938"/>
    </location>
</feature>
<feature type="region of interest" description="Disordered" evidence="2">
    <location>
        <begin position="1160"/>
        <end position="1275"/>
    </location>
</feature>
<comment type="subcellular location">
    <subcellularLocation>
        <location evidence="1">Preautophagosomal structure</location>
    </subcellularLocation>
</comment>
<evidence type="ECO:0000259" key="3">
    <source>
        <dbReference type="Pfam" id="PF12490"/>
    </source>
</evidence>
<dbReference type="PANTHER" id="PTHR13268">
    <property type="entry name" value="BREAST CARCINOMA AMPLIFIED SEQUENCE 3"/>
    <property type="match status" value="1"/>
</dbReference>
<evidence type="ECO:0000256" key="1">
    <source>
        <dbReference type="ARBA" id="ARBA00004329"/>
    </source>
</evidence>
<feature type="region of interest" description="Disordered" evidence="2">
    <location>
        <begin position="908"/>
        <end position="973"/>
    </location>
</feature>
<comment type="caution">
    <text evidence="5">The sequence shown here is derived from an EMBL/GenBank/DDBJ whole genome shotgun (WGS) entry which is preliminary data.</text>
</comment>
<evidence type="ECO:0000256" key="2">
    <source>
        <dbReference type="SAM" id="MobiDB-lite"/>
    </source>
</evidence>
<feature type="region of interest" description="Disordered" evidence="2">
    <location>
        <begin position="333"/>
        <end position="356"/>
    </location>
</feature>